<reference evidence="3 4" key="1">
    <citation type="submission" date="2019-01" db="EMBL/GenBank/DDBJ databases">
        <title>Novel species of Nocardioides.</title>
        <authorList>
            <person name="Liu Q."/>
            <person name="Xin Y.-H."/>
        </authorList>
    </citation>
    <scope>NUCLEOTIDE SEQUENCE [LARGE SCALE GENOMIC DNA]</scope>
    <source>
        <strain evidence="3 4">CGMCC 4.6882</strain>
    </source>
</reference>
<protein>
    <submittedName>
        <fullName evidence="3">NUDIX domain-containing protein</fullName>
    </submittedName>
</protein>
<comment type="caution">
    <text evidence="3">The sequence shown here is derived from an EMBL/GenBank/DDBJ whole genome shotgun (WGS) entry which is preliminary data.</text>
</comment>
<dbReference type="Gene3D" id="3.90.79.10">
    <property type="entry name" value="Nucleoside Triphosphate Pyrophosphohydrolase"/>
    <property type="match status" value="1"/>
</dbReference>
<evidence type="ECO:0000259" key="2">
    <source>
        <dbReference type="PROSITE" id="PS51462"/>
    </source>
</evidence>
<gene>
    <name evidence="3" type="ORF">EUA93_00280</name>
</gene>
<dbReference type="Proteomes" id="UP000294071">
    <property type="component" value="Unassembled WGS sequence"/>
</dbReference>
<keyword evidence="4" id="KW-1185">Reference proteome</keyword>
<dbReference type="CDD" id="cd03674">
    <property type="entry name" value="NUDIX_Hydrolase"/>
    <property type="match status" value="1"/>
</dbReference>
<dbReference type="PANTHER" id="PTHR43736:SF1">
    <property type="entry name" value="DIHYDRONEOPTERIN TRIPHOSPHATE DIPHOSPHATASE"/>
    <property type="match status" value="1"/>
</dbReference>
<dbReference type="SUPFAM" id="SSF55811">
    <property type="entry name" value="Nudix"/>
    <property type="match status" value="1"/>
</dbReference>
<organism evidence="3 4">
    <name type="scientific">Nocardioides oleivorans</name>
    <dbReference type="NCBI Taxonomy" id="273676"/>
    <lineage>
        <taxon>Bacteria</taxon>
        <taxon>Bacillati</taxon>
        <taxon>Actinomycetota</taxon>
        <taxon>Actinomycetes</taxon>
        <taxon>Propionibacteriales</taxon>
        <taxon>Nocardioidaceae</taxon>
        <taxon>Nocardioides</taxon>
    </lineage>
</organism>
<comment type="similarity">
    <text evidence="1">Belongs to the Nudix hydrolase family.</text>
</comment>
<dbReference type="AlphaFoldDB" id="A0A4Q2S5H5"/>
<proteinExistence type="inferred from homology"/>
<feature type="domain" description="Nudix hydrolase" evidence="2">
    <location>
        <begin position="57"/>
        <end position="192"/>
    </location>
</feature>
<dbReference type="InterPro" id="IPR000086">
    <property type="entry name" value="NUDIX_hydrolase_dom"/>
</dbReference>
<dbReference type="OrthoDB" id="129709at2"/>
<name>A0A4Q2S5H5_9ACTN</name>
<evidence type="ECO:0000313" key="3">
    <source>
        <dbReference type="EMBL" id="RYB95675.1"/>
    </source>
</evidence>
<accession>A0A4Q2S5H5</accession>
<dbReference type="Pfam" id="PF00293">
    <property type="entry name" value="NUDIX"/>
    <property type="match status" value="1"/>
</dbReference>
<sequence length="210" mass="22438">MLRHGRGAPCSGTALHASAVATLTDWSAPTEEQDTLRRRYLDHLAAHQDGLAKACFPDHLTAGAIVVSPGADAVLLNHHRKAGAWLAFGGHLEPGDASLADGARRELVEESGLASFDFDDEPLSLDAHAVEFCSDRGTVHHLDVRFVAVADPDGSHATSEESLDVRWWPTDALPETFPDMYALIDVALERVRSRQSSSTPGGGSSRAPAE</sequence>
<evidence type="ECO:0000256" key="1">
    <source>
        <dbReference type="ARBA" id="ARBA00005582"/>
    </source>
</evidence>
<evidence type="ECO:0000313" key="4">
    <source>
        <dbReference type="Proteomes" id="UP000294071"/>
    </source>
</evidence>
<dbReference type="PANTHER" id="PTHR43736">
    <property type="entry name" value="ADP-RIBOSE PYROPHOSPHATASE"/>
    <property type="match status" value="1"/>
</dbReference>
<dbReference type="PROSITE" id="PS51462">
    <property type="entry name" value="NUDIX"/>
    <property type="match status" value="1"/>
</dbReference>
<dbReference type="EMBL" id="SDWT01000001">
    <property type="protein sequence ID" value="RYB95675.1"/>
    <property type="molecule type" value="Genomic_DNA"/>
</dbReference>
<dbReference type="InterPro" id="IPR015797">
    <property type="entry name" value="NUDIX_hydrolase-like_dom_sf"/>
</dbReference>